<dbReference type="Proteomes" id="UP001199642">
    <property type="component" value="Chromosome"/>
</dbReference>
<accession>A0ABY3RWC9</accession>
<keyword evidence="1" id="KW-0472">Membrane</keyword>
<proteinExistence type="predicted"/>
<gene>
    <name evidence="2" type="ORF">K8F61_03295</name>
</gene>
<dbReference type="EMBL" id="CP082781">
    <property type="protein sequence ID" value="UGS27248.1"/>
    <property type="molecule type" value="Genomic_DNA"/>
</dbReference>
<feature type="transmembrane region" description="Helical" evidence="1">
    <location>
        <begin position="72"/>
        <end position="95"/>
    </location>
</feature>
<protein>
    <recommendedName>
        <fullName evidence="4">DUF3592 domain-containing protein</fullName>
    </recommendedName>
</protein>
<keyword evidence="1" id="KW-1133">Transmembrane helix</keyword>
<organism evidence="2 3">
    <name type="scientific">Microbacterium resistens</name>
    <dbReference type="NCBI Taxonomy" id="156977"/>
    <lineage>
        <taxon>Bacteria</taxon>
        <taxon>Bacillati</taxon>
        <taxon>Actinomycetota</taxon>
        <taxon>Actinomycetes</taxon>
        <taxon>Micrococcales</taxon>
        <taxon>Microbacteriaceae</taxon>
        <taxon>Microbacterium</taxon>
    </lineage>
</organism>
<feature type="transmembrane region" description="Helical" evidence="1">
    <location>
        <begin position="16"/>
        <end position="35"/>
    </location>
</feature>
<reference evidence="2 3" key="1">
    <citation type="submission" date="2023-01" db="EMBL/GenBank/DDBJ databases">
        <title>Characterization of estradiol degrading bacteria Microbacterium sp. MZT7 and reveal degrading genes through genome analysis.</title>
        <authorList>
            <person name="Hao P."/>
            <person name="Gao Y."/>
        </authorList>
    </citation>
    <scope>NUCLEOTIDE SEQUENCE [LARGE SCALE GENOMIC DNA]</scope>
    <source>
        <strain evidence="2 3">MZT7</strain>
    </source>
</reference>
<evidence type="ECO:0000313" key="2">
    <source>
        <dbReference type="EMBL" id="UGS27248.1"/>
    </source>
</evidence>
<evidence type="ECO:0008006" key="4">
    <source>
        <dbReference type="Google" id="ProtNLM"/>
    </source>
</evidence>
<evidence type="ECO:0000256" key="1">
    <source>
        <dbReference type="SAM" id="Phobius"/>
    </source>
</evidence>
<name>A0ABY3RWC9_9MICO</name>
<keyword evidence="1" id="KW-0812">Transmembrane</keyword>
<dbReference type="RefSeq" id="WP_067242718.1">
    <property type="nucleotide sequence ID" value="NZ_CP082781.1"/>
</dbReference>
<keyword evidence="3" id="KW-1185">Reference proteome</keyword>
<sequence>MLDTLMWLLNFPASHGYQMVFVAGFSLFGLIAMAVRRPAGRDALAVIRAREGLAVADTGEAARRIRGRLRQWFFRILLLVMLTGGAVGILSLVGVPVTNAYIHANGVAAEATVDGDWVTFTAEDGKTYTLENPFFTPAAYPDSRAWVGSGDPVVVHYLREHPQAFVIATDASGTS</sequence>
<evidence type="ECO:0000313" key="3">
    <source>
        <dbReference type="Proteomes" id="UP001199642"/>
    </source>
</evidence>